<keyword evidence="2" id="KW-1185">Reference proteome</keyword>
<dbReference type="Proteomes" id="UP000652755">
    <property type="component" value="Unassembled WGS sequence"/>
</dbReference>
<evidence type="ECO:0000313" key="2">
    <source>
        <dbReference type="Proteomes" id="UP000652755"/>
    </source>
</evidence>
<reference evidence="1 2" key="1">
    <citation type="submission" date="2020-08" db="EMBL/GenBank/DDBJ databases">
        <authorList>
            <person name="Sun Q."/>
            <person name="Inoue M."/>
        </authorList>
    </citation>
    <scope>NUCLEOTIDE SEQUENCE [LARGE SCALE GENOMIC DNA]</scope>
    <source>
        <strain evidence="1 2">CCM 8938</strain>
    </source>
</reference>
<accession>A0ABR7KRF4</accession>
<sequence>MSVIQVDKIDFIGIDGKTKKVALTISDHLDWDDEYYHLSVLQEKINAYLRFIESGEIYDVYPDSVDRR</sequence>
<dbReference type="RefSeq" id="WP_187071153.1">
    <property type="nucleotide sequence ID" value="NZ_JACRYL010000007.1"/>
</dbReference>
<dbReference type="Pfam" id="PF20212">
    <property type="entry name" value="DUF6572"/>
    <property type="match status" value="1"/>
</dbReference>
<gene>
    <name evidence="1" type="ORF">H7U22_09620</name>
</gene>
<dbReference type="InterPro" id="IPR046702">
    <property type="entry name" value="DUF6572"/>
</dbReference>
<comment type="caution">
    <text evidence="1">The sequence shown here is derived from an EMBL/GenBank/DDBJ whole genome shotgun (WGS) entry which is preliminary data.</text>
</comment>
<protein>
    <submittedName>
        <fullName evidence="1">Uncharacterized protein</fullName>
    </submittedName>
</protein>
<proteinExistence type="predicted"/>
<evidence type="ECO:0000313" key="1">
    <source>
        <dbReference type="EMBL" id="MBC6110685.1"/>
    </source>
</evidence>
<dbReference type="EMBL" id="JACRYL010000007">
    <property type="protein sequence ID" value="MBC6110685.1"/>
    <property type="molecule type" value="Genomic_DNA"/>
</dbReference>
<organism evidence="1 2">
    <name type="scientific">Pedobacter fastidiosus</name>
    <dbReference type="NCBI Taxonomy" id="2765361"/>
    <lineage>
        <taxon>Bacteria</taxon>
        <taxon>Pseudomonadati</taxon>
        <taxon>Bacteroidota</taxon>
        <taxon>Sphingobacteriia</taxon>
        <taxon>Sphingobacteriales</taxon>
        <taxon>Sphingobacteriaceae</taxon>
        <taxon>Pedobacter</taxon>
    </lineage>
</organism>
<name>A0ABR7KRF4_9SPHI</name>